<organism evidence="5 6">
    <name type="scientific">Acidipropionibacterium jensenii</name>
    <dbReference type="NCBI Taxonomy" id="1749"/>
    <lineage>
        <taxon>Bacteria</taxon>
        <taxon>Bacillati</taxon>
        <taxon>Actinomycetota</taxon>
        <taxon>Actinomycetes</taxon>
        <taxon>Propionibacteriales</taxon>
        <taxon>Propionibacteriaceae</taxon>
        <taxon>Acidipropionibacterium</taxon>
    </lineage>
</organism>
<dbReference type="InterPro" id="IPR003439">
    <property type="entry name" value="ABC_transporter-like_ATP-bd"/>
</dbReference>
<evidence type="ECO:0000256" key="2">
    <source>
        <dbReference type="ARBA" id="ARBA00022741"/>
    </source>
</evidence>
<dbReference type="InterPro" id="IPR003593">
    <property type="entry name" value="AAA+_ATPase"/>
</dbReference>
<dbReference type="InterPro" id="IPR050166">
    <property type="entry name" value="ABC_transporter_ATP-bind"/>
</dbReference>
<dbReference type="Proteomes" id="UP000285875">
    <property type="component" value="Chromosome"/>
</dbReference>
<dbReference type="AlphaFoldDB" id="A0A3T0S313"/>
<evidence type="ECO:0000259" key="4">
    <source>
        <dbReference type="PROSITE" id="PS50893"/>
    </source>
</evidence>
<dbReference type="InterPro" id="IPR027417">
    <property type="entry name" value="P-loop_NTPase"/>
</dbReference>
<name>A0A3T0S313_9ACTN</name>
<dbReference type="EMBL" id="CP025570">
    <property type="protein sequence ID" value="AZZ40765.1"/>
    <property type="molecule type" value="Genomic_DNA"/>
</dbReference>
<keyword evidence="2" id="KW-0547">Nucleotide-binding</keyword>
<evidence type="ECO:0000313" key="5">
    <source>
        <dbReference type="EMBL" id="AZZ40765.1"/>
    </source>
</evidence>
<dbReference type="GO" id="GO:0005524">
    <property type="term" value="F:ATP binding"/>
    <property type="evidence" value="ECO:0007669"/>
    <property type="project" value="UniProtKB-KW"/>
</dbReference>
<reference evidence="6" key="1">
    <citation type="submission" date="2017-12" db="EMBL/GenBank/DDBJ databases">
        <title>Whole genome sequencing of Acidipropionibacterium jensenii strains JS279 and JS280.</title>
        <authorList>
            <person name="Deptula P."/>
            <person name="Laine P."/>
            <person name="Smolander O.-P."/>
            <person name="Paulin L."/>
            <person name="Auvinen P."/>
            <person name="Varmanen P."/>
        </authorList>
    </citation>
    <scope>NUCLEOTIDE SEQUENCE [LARGE SCALE GENOMIC DNA]</scope>
    <source>
        <strain evidence="6">JS280</strain>
    </source>
</reference>
<proteinExistence type="predicted"/>
<dbReference type="Gene3D" id="3.40.50.300">
    <property type="entry name" value="P-loop containing nucleotide triphosphate hydrolases"/>
    <property type="match status" value="1"/>
</dbReference>
<dbReference type="PROSITE" id="PS00211">
    <property type="entry name" value="ABC_TRANSPORTER_1"/>
    <property type="match status" value="1"/>
</dbReference>
<keyword evidence="1" id="KW-0813">Transport</keyword>
<dbReference type="SMART" id="SM00382">
    <property type="entry name" value="AAA"/>
    <property type="match status" value="1"/>
</dbReference>
<dbReference type="SUPFAM" id="SSF52540">
    <property type="entry name" value="P-loop containing nucleoside triphosphate hydrolases"/>
    <property type="match status" value="1"/>
</dbReference>
<keyword evidence="3 5" id="KW-0067">ATP-binding</keyword>
<dbReference type="GO" id="GO:0016887">
    <property type="term" value="F:ATP hydrolysis activity"/>
    <property type="evidence" value="ECO:0007669"/>
    <property type="project" value="InterPro"/>
</dbReference>
<dbReference type="Pfam" id="PF00005">
    <property type="entry name" value="ABC_tran"/>
    <property type="match status" value="1"/>
</dbReference>
<evidence type="ECO:0000313" key="6">
    <source>
        <dbReference type="Proteomes" id="UP000285875"/>
    </source>
</evidence>
<dbReference type="PROSITE" id="PS50893">
    <property type="entry name" value="ABC_TRANSPORTER_2"/>
    <property type="match status" value="1"/>
</dbReference>
<sequence length="276" mass="29561">MSGARAGRPAIRIDDASYRYPHSSHPVLAHLSLTAAAGEHIALVGRSGCGKSTLLRLIAGLAEPVTGTIEVLGHRDPHDRLDGCAMMPQNDLLLPWLRLVDNVAIGLRNKGVARREARTRALAVLDQWGLAEWSRSRPDKLSGGMRQRAALARALLADKPVLLADEPLGSLDAITRADGQRWLRRAVLAAGATLILVTHDVEEALLLSRRVILLGPAGPRPAAAQGSWPGWFDDDRRREQILADPRFAAARTAVLEALGDSAEASAESGPVPGESR</sequence>
<evidence type="ECO:0000256" key="1">
    <source>
        <dbReference type="ARBA" id="ARBA00022448"/>
    </source>
</evidence>
<dbReference type="PANTHER" id="PTHR42788:SF2">
    <property type="entry name" value="ABC TRANSPORTER ATP-BINDING PROTEIN"/>
    <property type="match status" value="1"/>
</dbReference>
<dbReference type="InterPro" id="IPR017871">
    <property type="entry name" value="ABC_transporter-like_CS"/>
</dbReference>
<gene>
    <name evidence="5" type="ORF">C0Z10_06885</name>
</gene>
<feature type="domain" description="ABC transporter" evidence="4">
    <location>
        <begin position="11"/>
        <end position="241"/>
    </location>
</feature>
<accession>A0A3T0S313</accession>
<evidence type="ECO:0000256" key="3">
    <source>
        <dbReference type="ARBA" id="ARBA00022840"/>
    </source>
</evidence>
<protein>
    <submittedName>
        <fullName evidence="5">ABC transporter ATP-binding protein</fullName>
    </submittedName>
</protein>
<dbReference type="KEGG" id="aji:C0Z10_06885"/>
<dbReference type="PANTHER" id="PTHR42788">
    <property type="entry name" value="TAURINE IMPORT ATP-BINDING PROTEIN-RELATED"/>
    <property type="match status" value="1"/>
</dbReference>